<dbReference type="PANTHER" id="PTHR23115">
    <property type="entry name" value="TRANSLATION FACTOR"/>
    <property type="match status" value="1"/>
</dbReference>
<keyword evidence="4" id="KW-0648">Protein biosynthesis</keyword>
<comment type="similarity">
    <text evidence="1">Belongs to the TRAFAC class translation factor GTPase superfamily. Classic translation factor GTPase family. EF-Tu/EF-1A subfamily.</text>
</comment>
<organism evidence="7 8">
    <name type="scientific">Pogonophryne albipinna</name>
    <dbReference type="NCBI Taxonomy" id="1090488"/>
    <lineage>
        <taxon>Eukaryota</taxon>
        <taxon>Metazoa</taxon>
        <taxon>Chordata</taxon>
        <taxon>Craniata</taxon>
        <taxon>Vertebrata</taxon>
        <taxon>Euteleostomi</taxon>
        <taxon>Actinopterygii</taxon>
        <taxon>Neopterygii</taxon>
        <taxon>Teleostei</taxon>
        <taxon>Neoteleostei</taxon>
        <taxon>Acanthomorphata</taxon>
        <taxon>Eupercaria</taxon>
        <taxon>Perciformes</taxon>
        <taxon>Notothenioidei</taxon>
        <taxon>Pogonophryne</taxon>
    </lineage>
</organism>
<dbReference type="GO" id="GO:0003746">
    <property type="term" value="F:translation elongation factor activity"/>
    <property type="evidence" value="ECO:0007669"/>
    <property type="project" value="UniProtKB-KW"/>
</dbReference>
<dbReference type="SUPFAM" id="SSF50465">
    <property type="entry name" value="EF-Tu/eEF-1alpha/eIF2-gamma C-terminal domain"/>
    <property type="match status" value="1"/>
</dbReference>
<evidence type="ECO:0000256" key="5">
    <source>
        <dbReference type="ARBA" id="ARBA00023134"/>
    </source>
</evidence>
<dbReference type="Gene3D" id="3.40.50.300">
    <property type="entry name" value="P-loop containing nucleotide triphosphate hydrolases"/>
    <property type="match status" value="1"/>
</dbReference>
<dbReference type="GO" id="GO:0003924">
    <property type="term" value="F:GTPase activity"/>
    <property type="evidence" value="ECO:0007669"/>
    <property type="project" value="InterPro"/>
</dbReference>
<dbReference type="InterPro" id="IPR031157">
    <property type="entry name" value="G_TR_CS"/>
</dbReference>
<comment type="caution">
    <text evidence="7">The sequence shown here is derived from an EMBL/GenBank/DDBJ whole genome shotgun (WGS) entry which is preliminary data.</text>
</comment>
<proteinExistence type="inferred from homology"/>
<dbReference type="InterPro" id="IPR027417">
    <property type="entry name" value="P-loop_NTPase"/>
</dbReference>
<keyword evidence="5" id="KW-0342">GTP-binding</keyword>
<name>A0AAD6FC39_9TELE</name>
<evidence type="ECO:0000313" key="8">
    <source>
        <dbReference type="Proteomes" id="UP001219934"/>
    </source>
</evidence>
<evidence type="ECO:0000259" key="6">
    <source>
        <dbReference type="PROSITE" id="PS51722"/>
    </source>
</evidence>
<keyword evidence="8" id="KW-1185">Reference proteome</keyword>
<dbReference type="CDD" id="cd03705">
    <property type="entry name" value="EF1_alpha_III"/>
    <property type="match status" value="1"/>
</dbReference>
<dbReference type="Gene3D" id="2.40.30.10">
    <property type="entry name" value="Translation factors"/>
    <property type="match status" value="1"/>
</dbReference>
<evidence type="ECO:0000313" key="7">
    <source>
        <dbReference type="EMBL" id="KAJ4928168.1"/>
    </source>
</evidence>
<dbReference type="PROSITE" id="PS51722">
    <property type="entry name" value="G_TR_2"/>
    <property type="match status" value="1"/>
</dbReference>
<dbReference type="FunFam" id="2.40.30.10:FF:000005">
    <property type="entry name" value="Elongation factor 1-alpha"/>
    <property type="match status" value="1"/>
</dbReference>
<accession>A0AAD6FC39</accession>
<dbReference type="Pfam" id="PF22594">
    <property type="entry name" value="GTP-eEF1A_C"/>
    <property type="match status" value="1"/>
</dbReference>
<evidence type="ECO:0000256" key="1">
    <source>
        <dbReference type="ARBA" id="ARBA00007249"/>
    </source>
</evidence>
<feature type="domain" description="Tr-type G" evidence="6">
    <location>
        <begin position="5"/>
        <end position="108"/>
    </location>
</feature>
<evidence type="ECO:0000256" key="3">
    <source>
        <dbReference type="ARBA" id="ARBA00022768"/>
    </source>
</evidence>
<dbReference type="PROSITE" id="PS00301">
    <property type="entry name" value="G_TR_1"/>
    <property type="match status" value="1"/>
</dbReference>
<dbReference type="SUPFAM" id="SSF52540">
    <property type="entry name" value="P-loop containing nucleoside triphosphate hydrolases"/>
    <property type="match status" value="1"/>
</dbReference>
<dbReference type="PRINTS" id="PR00315">
    <property type="entry name" value="ELONGATNFCT"/>
</dbReference>
<evidence type="ECO:0000256" key="4">
    <source>
        <dbReference type="ARBA" id="ARBA00022917"/>
    </source>
</evidence>
<dbReference type="Proteomes" id="UP001219934">
    <property type="component" value="Unassembled WGS sequence"/>
</dbReference>
<dbReference type="InterPro" id="IPR000795">
    <property type="entry name" value="T_Tr_GTP-bd_dom"/>
</dbReference>
<dbReference type="AlphaFoldDB" id="A0AAD6FC39"/>
<dbReference type="GO" id="GO:0005525">
    <property type="term" value="F:GTP binding"/>
    <property type="evidence" value="ECO:0007669"/>
    <property type="project" value="UniProtKB-KW"/>
</dbReference>
<dbReference type="InterPro" id="IPR054696">
    <property type="entry name" value="GTP-eEF1A_C"/>
</dbReference>
<sequence>MAKEKFHINIVVIGHVDSGKSTTTGHLIYKCGGIDKRTIEKFEKEAAEMGKGSFKYAWVLDKLKAERERGITIDIALWKFETAKYYVTIIDAPGHRDFIKNMITGTSQVIILNHPGQISAGYAPVLDCHTAHIACKFSELTEKVDRRSGKKIEDNPKFVKSGDAAIVIMNPQKPMVVEAFTDYAPLGRFAVRDMRQTVAVGVIKKVEKKDASGKVTMAAKVAEKKK</sequence>
<dbReference type="FunFam" id="3.40.50.300:FF:001857">
    <property type="entry name" value="Elongation factor 1-alpha"/>
    <property type="match status" value="1"/>
</dbReference>
<evidence type="ECO:0000256" key="2">
    <source>
        <dbReference type="ARBA" id="ARBA00022741"/>
    </source>
</evidence>
<dbReference type="InterPro" id="IPR050100">
    <property type="entry name" value="TRAFAC_GTPase_members"/>
</dbReference>
<dbReference type="EMBL" id="JAPTMU010000018">
    <property type="protein sequence ID" value="KAJ4928168.1"/>
    <property type="molecule type" value="Genomic_DNA"/>
</dbReference>
<protein>
    <recommendedName>
        <fullName evidence="6">Tr-type G domain-containing protein</fullName>
    </recommendedName>
</protein>
<reference evidence="7" key="1">
    <citation type="submission" date="2022-11" db="EMBL/GenBank/DDBJ databases">
        <title>Chromosome-level genome of Pogonophryne albipinna.</title>
        <authorList>
            <person name="Jo E."/>
        </authorList>
    </citation>
    <scope>NUCLEOTIDE SEQUENCE</scope>
    <source>
        <strain evidence="7">SGF0006</strain>
        <tissue evidence="7">Muscle</tissue>
    </source>
</reference>
<keyword evidence="2" id="KW-0547">Nucleotide-binding</keyword>
<gene>
    <name evidence="7" type="ORF">JOQ06_015965</name>
</gene>
<dbReference type="InterPro" id="IPR009001">
    <property type="entry name" value="Transl_elong_EF1A/Init_IF2_C"/>
</dbReference>
<keyword evidence="3" id="KW-0251">Elongation factor</keyword>